<evidence type="ECO:0000256" key="1">
    <source>
        <dbReference type="ARBA" id="ARBA00022679"/>
    </source>
</evidence>
<protein>
    <recommendedName>
        <fullName evidence="3">N-acetyltransferase domain-containing protein</fullName>
    </recommendedName>
</protein>
<evidence type="ECO:0000313" key="4">
    <source>
        <dbReference type="EMBL" id="EOT82962.1"/>
    </source>
</evidence>
<organism evidence="4 5">
    <name type="scientific">Enterococcus sulfureus ATCC 49903</name>
    <dbReference type="NCBI Taxonomy" id="1140003"/>
    <lineage>
        <taxon>Bacteria</taxon>
        <taxon>Bacillati</taxon>
        <taxon>Bacillota</taxon>
        <taxon>Bacilli</taxon>
        <taxon>Lactobacillales</taxon>
        <taxon>Enterococcaceae</taxon>
        <taxon>Enterococcus</taxon>
    </lineage>
</organism>
<dbReference type="SUPFAM" id="SSF55729">
    <property type="entry name" value="Acyl-CoA N-acyltransferases (Nat)"/>
    <property type="match status" value="1"/>
</dbReference>
<dbReference type="EMBL" id="ASWO01000007">
    <property type="protein sequence ID" value="EOT82962.1"/>
    <property type="molecule type" value="Genomic_DNA"/>
</dbReference>
<keyword evidence="2" id="KW-0012">Acyltransferase</keyword>
<comment type="caution">
    <text evidence="4">The sequence shown here is derived from an EMBL/GenBank/DDBJ whole genome shotgun (WGS) entry which is preliminary data.</text>
</comment>
<sequence length="167" mass="19512">MNEKIQFKKLCRSDQHALQVVSIVSFYESFIEGANAKDMQEYLQHAFTPHQLAKELQDTNTTFIGVFDGQVLIGYIKLVYFPQVKQLEVKRLYVIEGYQNQGLGKKLLDQAQQIAIQMEYHELIVTVYEKNHAGLRFYQREGFLPYEETIVYLGQQVRTCPILKKEV</sequence>
<dbReference type="CDD" id="cd04301">
    <property type="entry name" value="NAT_SF"/>
    <property type="match status" value="1"/>
</dbReference>
<evidence type="ECO:0000256" key="2">
    <source>
        <dbReference type="ARBA" id="ARBA00023315"/>
    </source>
</evidence>
<dbReference type="GO" id="GO:0016747">
    <property type="term" value="F:acyltransferase activity, transferring groups other than amino-acyl groups"/>
    <property type="evidence" value="ECO:0007669"/>
    <property type="project" value="InterPro"/>
</dbReference>
<dbReference type="InterPro" id="IPR000182">
    <property type="entry name" value="GNAT_dom"/>
</dbReference>
<dbReference type="AlphaFoldDB" id="S0NNB3"/>
<evidence type="ECO:0000259" key="3">
    <source>
        <dbReference type="PROSITE" id="PS51186"/>
    </source>
</evidence>
<dbReference type="InterPro" id="IPR016181">
    <property type="entry name" value="Acyl_CoA_acyltransferase"/>
</dbReference>
<dbReference type="PANTHER" id="PTHR43877">
    <property type="entry name" value="AMINOALKYLPHOSPHONATE N-ACETYLTRANSFERASE-RELATED-RELATED"/>
    <property type="match status" value="1"/>
</dbReference>
<evidence type="ECO:0000313" key="5">
    <source>
        <dbReference type="Proteomes" id="UP000015961"/>
    </source>
</evidence>
<keyword evidence="1" id="KW-0808">Transferase</keyword>
<dbReference type="PATRIC" id="fig|1140003.3.peg.1933"/>
<dbReference type="InterPro" id="IPR050832">
    <property type="entry name" value="Bact_Acetyltransf"/>
</dbReference>
<accession>S0NNB3</accession>
<proteinExistence type="predicted"/>
<dbReference type="Pfam" id="PF00583">
    <property type="entry name" value="Acetyltransf_1"/>
    <property type="match status" value="1"/>
</dbReference>
<dbReference type="PROSITE" id="PS51186">
    <property type="entry name" value="GNAT"/>
    <property type="match status" value="1"/>
</dbReference>
<dbReference type="OrthoDB" id="7205533at2"/>
<reference evidence="4 5" key="1">
    <citation type="submission" date="2013-03" db="EMBL/GenBank/DDBJ databases">
        <title>The Genome Sequence of Enterococcus sulfureus ATCC_49903 (PacBio/Illumina hybrid assembly).</title>
        <authorList>
            <consortium name="The Broad Institute Genomics Platform"/>
            <consortium name="The Broad Institute Genome Sequencing Center for Infectious Disease"/>
            <person name="Earl A."/>
            <person name="Russ C."/>
            <person name="Gilmore M."/>
            <person name="Surin D."/>
            <person name="Walker B."/>
            <person name="Young S."/>
            <person name="Zeng Q."/>
            <person name="Gargeya S."/>
            <person name="Fitzgerald M."/>
            <person name="Haas B."/>
            <person name="Abouelleil A."/>
            <person name="Allen A.W."/>
            <person name="Alvarado L."/>
            <person name="Arachchi H.M."/>
            <person name="Berlin A.M."/>
            <person name="Chapman S.B."/>
            <person name="Gainer-Dewar J."/>
            <person name="Goldberg J."/>
            <person name="Griggs A."/>
            <person name="Gujja S."/>
            <person name="Hansen M."/>
            <person name="Howarth C."/>
            <person name="Imamovic A."/>
            <person name="Ireland A."/>
            <person name="Larimer J."/>
            <person name="McCowan C."/>
            <person name="Murphy C."/>
            <person name="Pearson M."/>
            <person name="Poon T.W."/>
            <person name="Priest M."/>
            <person name="Roberts A."/>
            <person name="Saif S."/>
            <person name="Shea T."/>
            <person name="Sisk P."/>
            <person name="Sykes S."/>
            <person name="Wortman J."/>
            <person name="Nusbaum C."/>
            <person name="Birren B."/>
        </authorList>
    </citation>
    <scope>NUCLEOTIDE SEQUENCE [LARGE SCALE GENOMIC DNA]</scope>
    <source>
        <strain evidence="4 5">ATCC 49903</strain>
    </source>
</reference>
<gene>
    <name evidence="4" type="ORF">I573_02075</name>
</gene>
<keyword evidence="5" id="KW-1185">Reference proteome</keyword>
<dbReference type="eggNOG" id="COG0456">
    <property type="taxonomic scope" value="Bacteria"/>
</dbReference>
<feature type="domain" description="N-acetyltransferase" evidence="3">
    <location>
        <begin position="25"/>
        <end position="158"/>
    </location>
</feature>
<dbReference type="Gene3D" id="3.40.630.30">
    <property type="match status" value="1"/>
</dbReference>
<dbReference type="STRING" id="1140003.OMY_02006"/>
<dbReference type="Proteomes" id="UP000015961">
    <property type="component" value="Unassembled WGS sequence"/>
</dbReference>
<dbReference type="RefSeq" id="WP_016186438.1">
    <property type="nucleotide sequence ID" value="NZ_ASWO01000007.1"/>
</dbReference>
<name>S0NNB3_9ENTE</name>